<evidence type="ECO:0000313" key="2">
    <source>
        <dbReference type="Proteomes" id="UP000223527"/>
    </source>
</evidence>
<sequence length="211" mass="22930">MRMVSEVPEDSFPLHKELLGRTGETGPLGDTARCLAAGMVGYVALKPQATAAVIRLCQAPPSVTVPLVAGMKPLSKVWVEFTWVGVEQRCGVLGGTLRDGSVWARFVQRNGASPASCLPIALHRVGKARRVPTDWQALLDGRWVDDPAADERWLRWVTRKLVMVRLDPEFDPQDAPALLSDTGIPDFIVLAAATSPRFMPDMASVVGAARY</sequence>
<evidence type="ECO:0000313" key="1">
    <source>
        <dbReference type="EMBL" id="PHK94124.1"/>
    </source>
</evidence>
<proteinExistence type="predicted"/>
<keyword evidence="2" id="KW-1185">Reference proteome</keyword>
<dbReference type="RefSeq" id="WP_099096397.1">
    <property type="nucleotide sequence ID" value="NZ_PDNU01000031.1"/>
</dbReference>
<dbReference type="AlphaFoldDB" id="A0A2C7AAM2"/>
<gene>
    <name evidence="1" type="ORF">CR162_15285</name>
</gene>
<dbReference type="EMBL" id="PDNU01000031">
    <property type="protein sequence ID" value="PHK94124.1"/>
    <property type="molecule type" value="Genomic_DNA"/>
</dbReference>
<comment type="caution">
    <text evidence="1">The sequence shown here is derived from an EMBL/GenBank/DDBJ whole genome shotgun (WGS) entry which is preliminary data.</text>
</comment>
<name>A0A2C7AAM2_9PROT</name>
<reference evidence="1 2" key="1">
    <citation type="submission" date="2017-10" db="EMBL/GenBank/DDBJ databases">
        <authorList>
            <person name="Banno H."/>
            <person name="Chua N.-H."/>
        </authorList>
    </citation>
    <scope>NUCLEOTIDE SEQUENCE [LARGE SCALE GENOMIC DNA]</scope>
    <source>
        <strain evidence="1 2">YW11</strain>
    </source>
</reference>
<accession>A0A2C7AAM2</accession>
<organism evidence="1 2">
    <name type="scientific">Teichococcus rhizosphaerae</name>
    <dbReference type="NCBI Taxonomy" id="1335062"/>
    <lineage>
        <taxon>Bacteria</taxon>
        <taxon>Pseudomonadati</taxon>
        <taxon>Pseudomonadota</taxon>
        <taxon>Alphaproteobacteria</taxon>
        <taxon>Acetobacterales</taxon>
        <taxon>Roseomonadaceae</taxon>
        <taxon>Roseomonas</taxon>
    </lineage>
</organism>
<dbReference type="Proteomes" id="UP000223527">
    <property type="component" value="Unassembled WGS sequence"/>
</dbReference>
<protein>
    <submittedName>
        <fullName evidence="1">Uncharacterized protein</fullName>
    </submittedName>
</protein>